<feature type="transmembrane region" description="Helical" evidence="1">
    <location>
        <begin position="214"/>
        <end position="233"/>
    </location>
</feature>
<reference evidence="2 3" key="1">
    <citation type="submission" date="2016-10" db="EMBL/GenBank/DDBJ databases">
        <authorList>
            <person name="de Groot N.N."/>
        </authorList>
    </citation>
    <scope>NUCLEOTIDE SEQUENCE [LARGE SCALE GENOMIC DNA]</scope>
    <source>
        <strain evidence="2 3">DSM 25927</strain>
    </source>
</reference>
<feature type="transmembrane region" description="Helical" evidence="1">
    <location>
        <begin position="315"/>
        <end position="335"/>
    </location>
</feature>
<accession>A0A1H9AFV7</accession>
<feature type="transmembrane region" description="Helical" evidence="1">
    <location>
        <begin position="347"/>
        <end position="365"/>
    </location>
</feature>
<dbReference type="RefSeq" id="WP_143068811.1">
    <property type="nucleotide sequence ID" value="NZ_FOFS01000001.1"/>
</dbReference>
<keyword evidence="3" id="KW-1185">Reference proteome</keyword>
<proteinExistence type="predicted"/>
<gene>
    <name evidence="2" type="ORF">SAMN04488038_101393</name>
</gene>
<evidence type="ECO:0000256" key="1">
    <source>
        <dbReference type="SAM" id="Phobius"/>
    </source>
</evidence>
<dbReference type="EMBL" id="FOFS01000001">
    <property type="protein sequence ID" value="SEP75672.1"/>
    <property type="molecule type" value="Genomic_DNA"/>
</dbReference>
<keyword evidence="1" id="KW-0472">Membrane</keyword>
<feature type="transmembrane region" description="Helical" evidence="1">
    <location>
        <begin position="61"/>
        <end position="84"/>
    </location>
</feature>
<keyword evidence="1" id="KW-1133">Transmembrane helix</keyword>
<organism evidence="2 3">
    <name type="scientific">Solimonas aquatica</name>
    <dbReference type="NCBI Taxonomy" id="489703"/>
    <lineage>
        <taxon>Bacteria</taxon>
        <taxon>Pseudomonadati</taxon>
        <taxon>Pseudomonadota</taxon>
        <taxon>Gammaproteobacteria</taxon>
        <taxon>Nevskiales</taxon>
        <taxon>Nevskiaceae</taxon>
        <taxon>Solimonas</taxon>
    </lineage>
</organism>
<feature type="transmembrane region" description="Helical" evidence="1">
    <location>
        <begin position="276"/>
        <end position="294"/>
    </location>
</feature>
<evidence type="ECO:0000313" key="2">
    <source>
        <dbReference type="EMBL" id="SEP75672.1"/>
    </source>
</evidence>
<feature type="transmembrane region" description="Helical" evidence="1">
    <location>
        <begin position="123"/>
        <end position="140"/>
    </location>
</feature>
<protein>
    <submittedName>
        <fullName evidence="2">Uncharacterized protein</fullName>
    </submittedName>
</protein>
<name>A0A1H9AFV7_9GAMM</name>
<feature type="transmembrane region" description="Helical" evidence="1">
    <location>
        <begin position="245"/>
        <end position="264"/>
    </location>
</feature>
<dbReference type="STRING" id="489703.SAMN04488038_101393"/>
<feature type="transmembrane region" description="Helical" evidence="1">
    <location>
        <begin position="406"/>
        <end position="424"/>
    </location>
</feature>
<keyword evidence="1" id="KW-0812">Transmembrane</keyword>
<dbReference type="AlphaFoldDB" id="A0A1H9AFV7"/>
<sequence length="567" mass="62012">MASPLAAIASADAAPRVNASARGSWVLDPAQDLLFVILAPLLVLVLAIAAFRTLGAVQATALVLGTHIVMTVAHHLPTFIRIYMDVQLFARHRWTFLLAPLLPFGITLAAGGWLLAHRLPAENLLYLFLLAVLWDPWHFLMQHYGFMRIYDRANQAPHRLAARMDLALCASCFIAIMLASSEWLAGLLEDLHRSVAFPAGLIPPPALLATLRELALLLALGTLMIYALYLLWCLQQRYVLSLRKLALFGCSFAAMALAYTPNAWITQLAPGWTFKVGFAAIGIVHMTQYLAIVWRYNRGLTARSGRARGGWFTRLHARGGLLIAGAYVLLCLGYGQTVSSQWRSDALMVLLIALGLTSTLMHYYFDGFIWKLRQPANAQVLDLPARETPAAPGTAAGPGRVFARQLLYFGLPLALLSSGAWAVWHRDSAAGYVGHLLRANVLSQQGDATGAAQEAMAAYAEMQSQLPFEQSMTQIHPSAARETSLAMLVYNHARFAHLLLPSLQGHAPDTADRAAYAQATVQAATLLERALERAEPLGDAGGAPMRREDAQRLLQSWRAELQALHAH</sequence>
<dbReference type="Proteomes" id="UP000199233">
    <property type="component" value="Unassembled WGS sequence"/>
</dbReference>
<feature type="transmembrane region" description="Helical" evidence="1">
    <location>
        <begin position="33"/>
        <end position="55"/>
    </location>
</feature>
<dbReference type="OrthoDB" id="7055466at2"/>
<feature type="transmembrane region" description="Helical" evidence="1">
    <location>
        <begin position="96"/>
        <end position="117"/>
    </location>
</feature>
<evidence type="ECO:0000313" key="3">
    <source>
        <dbReference type="Proteomes" id="UP000199233"/>
    </source>
</evidence>